<dbReference type="Pfam" id="PF05922">
    <property type="entry name" value="Inhibitor_I9"/>
    <property type="match status" value="1"/>
</dbReference>
<evidence type="ECO:0000259" key="9">
    <source>
        <dbReference type="Pfam" id="PF00082"/>
    </source>
</evidence>
<evidence type="ECO:0000256" key="2">
    <source>
        <dbReference type="ARBA" id="ARBA00022670"/>
    </source>
</evidence>
<keyword evidence="2 6" id="KW-0645">Protease</keyword>
<feature type="active site" description="Charge relay system" evidence="6">
    <location>
        <position position="176"/>
    </location>
</feature>
<feature type="signal peptide" evidence="8">
    <location>
        <begin position="1"/>
        <end position="15"/>
    </location>
</feature>
<comment type="caution">
    <text evidence="11">The sequence shown here is derived from an EMBL/GenBank/DDBJ whole genome shotgun (WGS) entry which is preliminary data.</text>
</comment>
<evidence type="ECO:0000256" key="5">
    <source>
        <dbReference type="ARBA" id="ARBA00022825"/>
    </source>
</evidence>
<name>A0AAJ0FQQ0_9HYPO</name>
<feature type="active site" description="Charge relay system" evidence="6">
    <location>
        <position position="145"/>
    </location>
</feature>
<dbReference type="InterPro" id="IPR050131">
    <property type="entry name" value="Peptidase_S8_subtilisin-like"/>
</dbReference>
<evidence type="ECO:0000313" key="11">
    <source>
        <dbReference type="EMBL" id="KAK2593321.1"/>
    </source>
</evidence>
<dbReference type="PROSITE" id="PS00138">
    <property type="entry name" value="SUBTILASE_SER"/>
    <property type="match status" value="1"/>
</dbReference>
<keyword evidence="4 6" id="KW-0378">Hydrolase</keyword>
<dbReference type="PANTHER" id="PTHR43806:SF58">
    <property type="entry name" value="ALKALINE PROTEASE 1-RELATED"/>
    <property type="match status" value="1"/>
</dbReference>
<dbReference type="CDD" id="cd04077">
    <property type="entry name" value="Peptidases_S8_PCSK9_ProteinaseK_like"/>
    <property type="match status" value="1"/>
</dbReference>
<dbReference type="PROSITE" id="PS00137">
    <property type="entry name" value="SUBTILASE_HIS"/>
    <property type="match status" value="1"/>
</dbReference>
<dbReference type="InterPro" id="IPR010259">
    <property type="entry name" value="S8pro/Inhibitor_I9"/>
</dbReference>
<comment type="similarity">
    <text evidence="1 6 7">Belongs to the peptidase S8 family.</text>
</comment>
<sequence length="391" mass="40317">MHFSALLAVLPLTLATPTHKAPLLRRDNADLIPGKYIVMFKNSPGVSPSAARVQQISGSIAAPPDHVFKNIGGGGLAVSLSDVELEKLRLMPHVSYIEQDSRVNISATQQDSTWGLGRISSKKPGSTTYNYDDSAGAGTCAYVIDTGIDVDHPDFEGRATFAKSFVEGATTDDQGHGTHCAGTVGSKTYGVAKKTHLYAVKTLDKNGSGDSSDIIAGMDYVIEDSKTRSCPNGVIVSMSFGGSRSSATNDAAKALVDAGFFVAVAAGNGLPLLGIPIDAASQSPASEPSVCTIGATQKDDKVASFSNFGSVVDLHAPGVDVVSLKPGGGTTSLSGTSMATPHVAGLGAYFMGLGKPAKGLCEYLQSIALKDVIRGVPVGTKNLLIQNDKSA</sequence>
<evidence type="ECO:0000313" key="12">
    <source>
        <dbReference type="Proteomes" id="UP001251528"/>
    </source>
</evidence>
<dbReference type="GO" id="GO:0004252">
    <property type="term" value="F:serine-type endopeptidase activity"/>
    <property type="evidence" value="ECO:0007669"/>
    <property type="project" value="UniProtKB-UniRule"/>
</dbReference>
<evidence type="ECO:0000256" key="8">
    <source>
        <dbReference type="SAM" id="SignalP"/>
    </source>
</evidence>
<dbReference type="PROSITE" id="PS00136">
    <property type="entry name" value="SUBTILASE_ASP"/>
    <property type="match status" value="1"/>
</dbReference>
<dbReference type="Proteomes" id="UP001251528">
    <property type="component" value="Unassembled WGS sequence"/>
</dbReference>
<dbReference type="Gene3D" id="3.40.50.200">
    <property type="entry name" value="Peptidase S8/S53 domain"/>
    <property type="match status" value="1"/>
</dbReference>
<dbReference type="FunFam" id="3.40.50.200:FF:000014">
    <property type="entry name" value="Proteinase K"/>
    <property type="match status" value="1"/>
</dbReference>
<feature type="active site" description="Charge relay system" evidence="6">
    <location>
        <position position="337"/>
    </location>
</feature>
<evidence type="ECO:0000259" key="10">
    <source>
        <dbReference type="Pfam" id="PF05922"/>
    </source>
</evidence>
<evidence type="ECO:0000256" key="4">
    <source>
        <dbReference type="ARBA" id="ARBA00022801"/>
    </source>
</evidence>
<evidence type="ECO:0000256" key="7">
    <source>
        <dbReference type="RuleBase" id="RU003355"/>
    </source>
</evidence>
<organism evidence="11 12">
    <name type="scientific">Conoideocrella luteorostrata</name>
    <dbReference type="NCBI Taxonomy" id="1105319"/>
    <lineage>
        <taxon>Eukaryota</taxon>
        <taxon>Fungi</taxon>
        <taxon>Dikarya</taxon>
        <taxon>Ascomycota</taxon>
        <taxon>Pezizomycotina</taxon>
        <taxon>Sordariomycetes</taxon>
        <taxon>Hypocreomycetidae</taxon>
        <taxon>Hypocreales</taxon>
        <taxon>Clavicipitaceae</taxon>
        <taxon>Conoideocrella</taxon>
    </lineage>
</organism>
<evidence type="ECO:0000256" key="3">
    <source>
        <dbReference type="ARBA" id="ARBA00022729"/>
    </source>
</evidence>
<dbReference type="EMBL" id="JASWJB010000217">
    <property type="protein sequence ID" value="KAK2593321.1"/>
    <property type="molecule type" value="Genomic_DNA"/>
</dbReference>
<feature type="domain" description="Inhibitor I9" evidence="10">
    <location>
        <begin position="35"/>
        <end position="105"/>
    </location>
</feature>
<dbReference type="Gene3D" id="3.30.70.80">
    <property type="entry name" value="Peptidase S8 propeptide/proteinase inhibitor I9"/>
    <property type="match status" value="1"/>
</dbReference>
<dbReference type="InterPro" id="IPR034193">
    <property type="entry name" value="PCSK9_ProteinaseK-like"/>
</dbReference>
<evidence type="ECO:0000256" key="1">
    <source>
        <dbReference type="ARBA" id="ARBA00011073"/>
    </source>
</evidence>
<feature type="chain" id="PRO_5042537332" evidence="8">
    <location>
        <begin position="16"/>
        <end position="391"/>
    </location>
</feature>
<dbReference type="Pfam" id="PF00082">
    <property type="entry name" value="Peptidase_S8"/>
    <property type="match status" value="1"/>
</dbReference>
<accession>A0AAJ0FQQ0</accession>
<protein>
    <submittedName>
        <fullName evidence="11">Uncharacterized protein</fullName>
    </submittedName>
</protein>
<dbReference type="PANTHER" id="PTHR43806">
    <property type="entry name" value="PEPTIDASE S8"/>
    <property type="match status" value="1"/>
</dbReference>
<dbReference type="InterPro" id="IPR023828">
    <property type="entry name" value="Peptidase_S8_Ser-AS"/>
</dbReference>
<dbReference type="GO" id="GO:0006508">
    <property type="term" value="P:proteolysis"/>
    <property type="evidence" value="ECO:0007669"/>
    <property type="project" value="UniProtKB-KW"/>
</dbReference>
<dbReference type="AlphaFoldDB" id="A0AAJ0FQQ0"/>
<gene>
    <name evidence="11" type="ORF">QQS21_008964</name>
</gene>
<feature type="domain" description="Peptidase S8/S53" evidence="9">
    <location>
        <begin position="143"/>
        <end position="351"/>
    </location>
</feature>
<evidence type="ECO:0000256" key="6">
    <source>
        <dbReference type="PROSITE-ProRule" id="PRU01240"/>
    </source>
</evidence>
<keyword evidence="5 6" id="KW-0720">Serine protease</keyword>
<dbReference type="InterPro" id="IPR022398">
    <property type="entry name" value="Peptidase_S8_His-AS"/>
</dbReference>
<dbReference type="InterPro" id="IPR023827">
    <property type="entry name" value="Peptidase_S8_Asp-AS"/>
</dbReference>
<dbReference type="GO" id="GO:0005576">
    <property type="term" value="C:extracellular region"/>
    <property type="evidence" value="ECO:0007669"/>
    <property type="project" value="UniProtKB-ARBA"/>
</dbReference>
<dbReference type="PRINTS" id="PR00723">
    <property type="entry name" value="SUBTILISIN"/>
</dbReference>
<keyword evidence="3 8" id="KW-0732">Signal</keyword>
<dbReference type="InterPro" id="IPR036852">
    <property type="entry name" value="Peptidase_S8/S53_dom_sf"/>
</dbReference>
<dbReference type="InterPro" id="IPR015500">
    <property type="entry name" value="Peptidase_S8_subtilisin-rel"/>
</dbReference>
<dbReference type="SUPFAM" id="SSF54897">
    <property type="entry name" value="Protease propeptides/inhibitors"/>
    <property type="match status" value="1"/>
</dbReference>
<proteinExistence type="inferred from homology"/>
<dbReference type="InterPro" id="IPR000209">
    <property type="entry name" value="Peptidase_S8/S53_dom"/>
</dbReference>
<keyword evidence="12" id="KW-1185">Reference proteome</keyword>
<dbReference type="InterPro" id="IPR037045">
    <property type="entry name" value="S8pro/Inhibitor_I9_sf"/>
</dbReference>
<dbReference type="PROSITE" id="PS51892">
    <property type="entry name" value="SUBTILASE"/>
    <property type="match status" value="1"/>
</dbReference>
<dbReference type="SUPFAM" id="SSF52743">
    <property type="entry name" value="Subtilisin-like"/>
    <property type="match status" value="1"/>
</dbReference>
<reference evidence="11" key="1">
    <citation type="submission" date="2023-06" db="EMBL/GenBank/DDBJ databases">
        <title>Conoideocrella luteorostrata (Hypocreales: Clavicipitaceae), a potential biocontrol fungus for elongate hemlock scale in United States Christmas tree production areas.</title>
        <authorList>
            <person name="Barrett H."/>
            <person name="Lovett B."/>
            <person name="Macias A.M."/>
            <person name="Stajich J.E."/>
            <person name="Kasson M.T."/>
        </authorList>
    </citation>
    <scope>NUCLEOTIDE SEQUENCE</scope>
    <source>
        <strain evidence="11">ARSEF 14590</strain>
    </source>
</reference>